<dbReference type="PANTHER" id="PTHR24096">
    <property type="entry name" value="LONG-CHAIN-FATTY-ACID--COA LIGASE"/>
    <property type="match status" value="1"/>
</dbReference>
<accession>A0AAW2FA47</accession>
<feature type="compositionally biased region" description="Basic residues" evidence="5">
    <location>
        <begin position="1"/>
        <end position="27"/>
    </location>
</feature>
<dbReference type="AlphaFoldDB" id="A0AAW2FA47"/>
<dbReference type="InterPro" id="IPR045851">
    <property type="entry name" value="AMP-bd_C_sf"/>
</dbReference>
<dbReference type="PANTHER" id="PTHR24096:SF149">
    <property type="entry name" value="AMP-BINDING DOMAIN-CONTAINING PROTEIN-RELATED"/>
    <property type="match status" value="1"/>
</dbReference>
<dbReference type="InterPro" id="IPR000873">
    <property type="entry name" value="AMP-dep_synth/lig_dom"/>
</dbReference>
<evidence type="ECO:0000313" key="8">
    <source>
        <dbReference type="EMBL" id="KAL0112824.1"/>
    </source>
</evidence>
<evidence type="ECO:0000256" key="3">
    <source>
        <dbReference type="ARBA" id="ARBA00022598"/>
    </source>
</evidence>
<organism evidence="8 9">
    <name type="scientific">Cardiocondyla obscurior</name>
    <dbReference type="NCBI Taxonomy" id="286306"/>
    <lineage>
        <taxon>Eukaryota</taxon>
        <taxon>Metazoa</taxon>
        <taxon>Ecdysozoa</taxon>
        <taxon>Arthropoda</taxon>
        <taxon>Hexapoda</taxon>
        <taxon>Insecta</taxon>
        <taxon>Pterygota</taxon>
        <taxon>Neoptera</taxon>
        <taxon>Endopterygota</taxon>
        <taxon>Hymenoptera</taxon>
        <taxon>Apocrita</taxon>
        <taxon>Aculeata</taxon>
        <taxon>Formicoidea</taxon>
        <taxon>Formicidae</taxon>
        <taxon>Myrmicinae</taxon>
        <taxon>Cardiocondyla</taxon>
    </lineage>
</organism>
<dbReference type="InterPro" id="IPR042099">
    <property type="entry name" value="ANL_N_sf"/>
</dbReference>
<dbReference type="GO" id="GO:0005777">
    <property type="term" value="C:peroxisome"/>
    <property type="evidence" value="ECO:0007669"/>
    <property type="project" value="UniProtKB-SubCell"/>
</dbReference>
<feature type="domain" description="AMP-dependent synthetase/ligase" evidence="6">
    <location>
        <begin position="125"/>
        <end position="483"/>
    </location>
</feature>
<evidence type="ECO:0000259" key="6">
    <source>
        <dbReference type="Pfam" id="PF00501"/>
    </source>
</evidence>
<comment type="similarity">
    <text evidence="2">Belongs to the ATP-dependent AMP-binding enzyme family.</text>
</comment>
<evidence type="ECO:0000256" key="4">
    <source>
        <dbReference type="ARBA" id="ARBA00023140"/>
    </source>
</evidence>
<keyword evidence="9" id="KW-1185">Reference proteome</keyword>
<keyword evidence="3" id="KW-0436">Ligase</keyword>
<feature type="region of interest" description="Disordered" evidence="5">
    <location>
        <begin position="1"/>
        <end position="58"/>
    </location>
</feature>
<reference evidence="8 9" key="1">
    <citation type="submission" date="2023-03" db="EMBL/GenBank/DDBJ databases">
        <title>High recombination rates correlate with genetic variation in Cardiocondyla obscurior ants.</title>
        <authorList>
            <person name="Errbii M."/>
        </authorList>
    </citation>
    <scope>NUCLEOTIDE SEQUENCE [LARGE SCALE GENOMIC DNA]</scope>
    <source>
        <strain evidence="8">Alpha-2009</strain>
        <tissue evidence="8">Whole body</tissue>
    </source>
</reference>
<dbReference type="InterPro" id="IPR025110">
    <property type="entry name" value="AMP-bd_C"/>
</dbReference>
<evidence type="ECO:0000256" key="2">
    <source>
        <dbReference type="ARBA" id="ARBA00006432"/>
    </source>
</evidence>
<dbReference type="Pfam" id="PF13193">
    <property type="entry name" value="AMP-binding_C"/>
    <property type="match status" value="1"/>
</dbReference>
<gene>
    <name evidence="8" type="ORF">PUN28_012231</name>
</gene>
<dbReference type="GO" id="GO:0016405">
    <property type="term" value="F:CoA-ligase activity"/>
    <property type="evidence" value="ECO:0007669"/>
    <property type="project" value="TreeGrafter"/>
</dbReference>
<evidence type="ECO:0000313" key="9">
    <source>
        <dbReference type="Proteomes" id="UP001430953"/>
    </source>
</evidence>
<evidence type="ECO:0000259" key="7">
    <source>
        <dbReference type="Pfam" id="PF13193"/>
    </source>
</evidence>
<evidence type="ECO:0000256" key="1">
    <source>
        <dbReference type="ARBA" id="ARBA00004275"/>
    </source>
</evidence>
<dbReference type="Gene3D" id="3.40.50.12780">
    <property type="entry name" value="N-terminal domain of ligase-like"/>
    <property type="match status" value="1"/>
</dbReference>
<protein>
    <submittedName>
        <fullName evidence="8">Uncharacterized protein</fullName>
    </submittedName>
</protein>
<feature type="domain" description="AMP-binding enzyme C-terminal" evidence="7">
    <location>
        <begin position="559"/>
        <end position="628"/>
    </location>
</feature>
<evidence type="ECO:0000256" key="5">
    <source>
        <dbReference type="SAM" id="MobiDB-lite"/>
    </source>
</evidence>
<comment type="subcellular location">
    <subcellularLocation>
        <location evidence="1">Peroxisome</location>
    </subcellularLocation>
</comment>
<dbReference type="SUPFAM" id="SSF56801">
    <property type="entry name" value="Acetyl-CoA synthetase-like"/>
    <property type="match status" value="1"/>
</dbReference>
<dbReference type="Proteomes" id="UP001430953">
    <property type="component" value="Unassembled WGS sequence"/>
</dbReference>
<dbReference type="EMBL" id="JADYXP020000012">
    <property type="protein sequence ID" value="KAL0112824.1"/>
    <property type="molecule type" value="Genomic_DNA"/>
</dbReference>
<sequence>MKKGGKKKVSKKKVPKQKLPKQKLPKKKKEEIPGTSKTEVLSGDEELTHNKDLTKTGSKVLDAHPDFIDQKGAKKKLLKKKKEDIPGTSSIEILSGDEELIHNEDLTKKLLEVFNAHPNFIGQIDAVTEERMTYQEMRRSSVKLAMWLQTLYCGFCTNVVITVCTSNQMFATIPFLSSLYLDAIFNPWDVKYFDNHMRLMFFLVEYEPEVMFIDSKNYDTLIQCINTVNRNNREENIVSPRIVTFGQREEVESFEAIVNRNIDDEELSKFAHERIHPMNIAATMFTPNGANYPGKIYMRVFALTYPSNQEVPTMPTGSVGLWHGSFAWTFNVVLMLRSIINRVTVVKFSGSTDENLFGAIEKFKVNWVCLEGIKCTDMFKTDFHTHDLSSVKQVVLSDPLYKQSTYELLLENFKNTSIIQVYSISSEGIIAAYQQVTVDWLTNQSRGPLASNIQIKILDMQTKNPVNLHVKLNAEPPQGEIFFKYMFKWCKPKTCDMRHCWNYQAEKDNLDKKAKSAIATSWSSTEDYGYVNSNQELQVEGRKKTLIKYKGAHIAAERIERVLHYHPGVAEAVVCAMPNKDDGQHPIAYIRKETGIEVTKEEIIELMSNHLPDKYQLRGGVHFKMDFPYLPNGRIDRALVINTERLTIFVIDEHTL</sequence>
<proteinExistence type="inferred from homology"/>
<dbReference type="Gene3D" id="3.30.300.30">
    <property type="match status" value="1"/>
</dbReference>
<keyword evidence="4" id="KW-0576">Peroxisome</keyword>
<dbReference type="Pfam" id="PF00501">
    <property type="entry name" value="AMP-binding"/>
    <property type="match status" value="1"/>
</dbReference>
<comment type="caution">
    <text evidence="8">The sequence shown here is derived from an EMBL/GenBank/DDBJ whole genome shotgun (WGS) entry which is preliminary data.</text>
</comment>
<name>A0AAW2FA47_9HYME</name>